<proteinExistence type="predicted"/>
<dbReference type="PANTHER" id="PTHR31635:SF196">
    <property type="entry name" value="REVERSE TRANSCRIPTASE DOMAIN-CONTAINING PROTEIN-RELATED"/>
    <property type="match status" value="1"/>
</dbReference>
<evidence type="ECO:0008006" key="3">
    <source>
        <dbReference type="Google" id="ProtNLM"/>
    </source>
</evidence>
<dbReference type="AlphaFoldDB" id="A0ABD1DLH3"/>
<protein>
    <recommendedName>
        <fullName evidence="3">Reverse transcriptase</fullName>
    </recommendedName>
</protein>
<dbReference type="Proteomes" id="UP001562425">
    <property type="component" value="Unassembled WGS sequence"/>
</dbReference>
<sequence>MEMECQRLQYLGNKLSGTSLIEDEKMNIFHVSNQVHRFSASSSFKLLDNGALTDDQDRLKAIIQGFYSNCFMNDPLQADEGVVAEALGSVSKTLSVEQANQMLRPISEDELKSTSLAAAKKKSPGPDGLSYEFYLTHFDIVKEDLLKLFNGYLDGSLKPPKEFSAGIITLIPKEADAASLDKYRPISMLNTDYKLFTKILANRLHALNKQKSCFLRLNGAKCGPQQFREVTQLKILGVMFTERWKDIVNINYAKLVRDIKFRISLHRVRQLNLLERTWLLNVFILSKLWYVCQVFPPNNKHLAEIRKAVGAFLWQSQVFKCERNQLYLDLGKGGVCLVDHEAKAKALFQKNVLYGKDGEEKKDLSLLKFGKKDVLGRNTKDWLVEAEELGSSYTLNTVRLLYCYHVDQRRTVPKIEEKLTDLDWENLWNNLSHNFLTSKVGSTAGLAPSSNILVRDGPINRVNTHLPMGIEACSSAARTGWLMPGTVGGNSGLGPTSPALH</sequence>
<dbReference type="PANTHER" id="PTHR31635">
    <property type="entry name" value="REVERSE TRANSCRIPTASE DOMAIN-CONTAINING PROTEIN-RELATED"/>
    <property type="match status" value="1"/>
</dbReference>
<keyword evidence="2" id="KW-1185">Reference proteome</keyword>
<organism evidence="1 2">
    <name type="scientific">Culex pipiens pipiens</name>
    <name type="common">Northern house mosquito</name>
    <dbReference type="NCBI Taxonomy" id="38569"/>
    <lineage>
        <taxon>Eukaryota</taxon>
        <taxon>Metazoa</taxon>
        <taxon>Ecdysozoa</taxon>
        <taxon>Arthropoda</taxon>
        <taxon>Hexapoda</taxon>
        <taxon>Insecta</taxon>
        <taxon>Pterygota</taxon>
        <taxon>Neoptera</taxon>
        <taxon>Endopterygota</taxon>
        <taxon>Diptera</taxon>
        <taxon>Nematocera</taxon>
        <taxon>Culicoidea</taxon>
        <taxon>Culicidae</taxon>
        <taxon>Culicinae</taxon>
        <taxon>Culicini</taxon>
        <taxon>Culex</taxon>
        <taxon>Culex</taxon>
    </lineage>
</organism>
<reference evidence="1 2" key="1">
    <citation type="submission" date="2024-05" db="EMBL/GenBank/DDBJ databases">
        <title>Culex pipiens pipiens assembly and annotation.</title>
        <authorList>
            <person name="Alout H."/>
            <person name="Durand T."/>
        </authorList>
    </citation>
    <scope>NUCLEOTIDE SEQUENCE [LARGE SCALE GENOMIC DNA]</scope>
    <source>
        <strain evidence="1">HA-2024</strain>
        <tissue evidence="1">Whole body</tissue>
    </source>
</reference>
<gene>
    <name evidence="1" type="ORF">pipiens_002064</name>
</gene>
<evidence type="ECO:0000313" key="2">
    <source>
        <dbReference type="Proteomes" id="UP001562425"/>
    </source>
</evidence>
<evidence type="ECO:0000313" key="1">
    <source>
        <dbReference type="EMBL" id="KAL1400515.1"/>
    </source>
</evidence>
<comment type="caution">
    <text evidence="1">The sequence shown here is derived from an EMBL/GenBank/DDBJ whole genome shotgun (WGS) entry which is preliminary data.</text>
</comment>
<name>A0ABD1DLH3_CULPP</name>
<dbReference type="EMBL" id="JBEHCU010005223">
    <property type="protein sequence ID" value="KAL1400515.1"/>
    <property type="molecule type" value="Genomic_DNA"/>
</dbReference>
<accession>A0ABD1DLH3</accession>